<dbReference type="Pfam" id="PF21654">
    <property type="entry name" value="DncV-like_NTFase"/>
    <property type="match status" value="1"/>
</dbReference>
<evidence type="ECO:0000256" key="1">
    <source>
        <dbReference type="ARBA" id="ARBA00022679"/>
    </source>
</evidence>
<dbReference type="Proteomes" id="UP001221686">
    <property type="component" value="Unassembled WGS sequence"/>
</dbReference>
<gene>
    <name evidence="14" type="ORF">POL25_11395</name>
</gene>
<evidence type="ECO:0000256" key="5">
    <source>
        <dbReference type="ARBA" id="ARBA00022840"/>
    </source>
</evidence>
<protein>
    <recommendedName>
        <fullName evidence="9">Cyclic GMP-AMP synthase</fullName>
    </recommendedName>
</protein>
<evidence type="ECO:0000256" key="9">
    <source>
        <dbReference type="ARBA" id="ARBA00044145"/>
    </source>
</evidence>
<evidence type="ECO:0000256" key="10">
    <source>
        <dbReference type="ARBA" id="ARBA00048304"/>
    </source>
</evidence>
<sequence>MTNINPYLATFDETIKLDWDRTGVLRERRNVILEHLRARLDGPSFDPCNQGSYDLRTGVHPLSGDYDIDVALRFNTTIDEWPDPVALKQRVLAGLEDLGSSVRLRRPCVTVFYRRGDEPLYHVDLAVYARDAHERLHIACGKPGDRPDMRIWQPSDPQALGAFIDGRFKDQDRVQFRRVVRVLKRWKDERFSSEGEAAPRGIALTAAALKWFRVERRQDPVDMRFHYDDAAALLAMVKAMHEYPERRLKAKLPVAPGNDPFERMTERQMEIFREELERLERALTTALGSPDRDGACDVLRRVFGDDFPGPEGKPTRKRSAIVASGSAA</sequence>
<evidence type="ECO:0000256" key="4">
    <source>
        <dbReference type="ARBA" id="ARBA00022741"/>
    </source>
</evidence>
<evidence type="ECO:0000313" key="15">
    <source>
        <dbReference type="Proteomes" id="UP001221686"/>
    </source>
</evidence>
<feature type="coiled-coil region" evidence="11">
    <location>
        <begin position="262"/>
        <end position="289"/>
    </location>
</feature>
<evidence type="ECO:0000256" key="11">
    <source>
        <dbReference type="SAM" id="Coils"/>
    </source>
</evidence>
<comment type="catalytic activity">
    <reaction evidence="10">
        <text>GTP + ATP = 3',3'-cGAMP + 2 diphosphate</text>
        <dbReference type="Rhea" id="RHEA:35647"/>
        <dbReference type="ChEBI" id="CHEBI:30616"/>
        <dbReference type="ChEBI" id="CHEBI:33019"/>
        <dbReference type="ChEBI" id="CHEBI:37565"/>
        <dbReference type="ChEBI" id="CHEBI:71501"/>
    </reaction>
    <physiologicalReaction direction="left-to-right" evidence="10">
        <dbReference type="Rhea" id="RHEA:35648"/>
    </physiologicalReaction>
</comment>
<keyword evidence="7" id="KW-0546">Nucleotide metabolism</keyword>
<evidence type="ECO:0000256" key="6">
    <source>
        <dbReference type="ARBA" id="ARBA00022842"/>
    </source>
</evidence>
<evidence type="ECO:0000256" key="8">
    <source>
        <dbReference type="ARBA" id="ARBA00023118"/>
    </source>
</evidence>
<keyword evidence="5" id="KW-0067">ATP-binding</keyword>
<evidence type="ECO:0000256" key="2">
    <source>
        <dbReference type="ARBA" id="ARBA00022695"/>
    </source>
</evidence>
<name>A0ABT5DV32_9BACT</name>
<accession>A0ABT5DV32</accession>
<dbReference type="EMBL" id="JAQNDL010000001">
    <property type="protein sequence ID" value="MDC0717502.1"/>
    <property type="molecule type" value="Genomic_DNA"/>
</dbReference>
<keyword evidence="11" id="KW-0175">Coiled coil</keyword>
<comment type="caution">
    <text evidence="14">The sequence shown here is derived from an EMBL/GenBank/DDBJ whole genome shotgun (WGS) entry which is preliminary data.</text>
</comment>
<proteinExistence type="predicted"/>
<keyword evidence="15" id="KW-1185">Reference proteome</keyword>
<keyword evidence="6" id="KW-0460">Magnesium</keyword>
<keyword evidence="4" id="KW-0547">Nucleotide-binding</keyword>
<evidence type="ECO:0000313" key="14">
    <source>
        <dbReference type="EMBL" id="MDC0717502.1"/>
    </source>
</evidence>
<feature type="region of interest" description="Disordered" evidence="12">
    <location>
        <begin position="307"/>
        <end position="328"/>
    </location>
</feature>
<keyword evidence="8" id="KW-0051">Antiviral defense</keyword>
<keyword evidence="1" id="KW-0808">Transferase</keyword>
<feature type="domain" description="Cyclic GMP-AMP synthase DncV-like nucleotidyltransferase" evidence="13">
    <location>
        <begin position="49"/>
        <end position="128"/>
    </location>
</feature>
<dbReference type="RefSeq" id="WP_272085989.1">
    <property type="nucleotide sequence ID" value="NZ_JAQNDL010000001.1"/>
</dbReference>
<dbReference type="InterPro" id="IPR048445">
    <property type="entry name" value="DncV-like_NTFase"/>
</dbReference>
<reference evidence="14 15" key="1">
    <citation type="submission" date="2022-11" db="EMBL/GenBank/DDBJ databases">
        <title>Minimal conservation of predation-associated metabolite biosynthetic gene clusters underscores biosynthetic potential of Myxococcota including descriptions for ten novel species: Archangium lansinium sp. nov., Myxococcus landrumus sp. nov., Nannocystis bai.</title>
        <authorList>
            <person name="Ahearne A."/>
            <person name="Stevens C."/>
            <person name="Dowd S."/>
        </authorList>
    </citation>
    <scope>NUCLEOTIDE SEQUENCE [LARGE SCALE GENOMIC DNA]</scope>
    <source>
        <strain evidence="14 15">BB15-2</strain>
    </source>
</reference>
<keyword evidence="2" id="KW-0548">Nucleotidyltransferase</keyword>
<keyword evidence="3" id="KW-0479">Metal-binding</keyword>
<evidence type="ECO:0000256" key="3">
    <source>
        <dbReference type="ARBA" id="ARBA00022723"/>
    </source>
</evidence>
<evidence type="ECO:0000256" key="7">
    <source>
        <dbReference type="ARBA" id="ARBA00023080"/>
    </source>
</evidence>
<organism evidence="14 15">
    <name type="scientific">Nannocystis bainbridge</name>
    <dbReference type="NCBI Taxonomy" id="2995303"/>
    <lineage>
        <taxon>Bacteria</taxon>
        <taxon>Pseudomonadati</taxon>
        <taxon>Myxococcota</taxon>
        <taxon>Polyangia</taxon>
        <taxon>Nannocystales</taxon>
        <taxon>Nannocystaceae</taxon>
        <taxon>Nannocystis</taxon>
    </lineage>
</organism>
<evidence type="ECO:0000256" key="12">
    <source>
        <dbReference type="SAM" id="MobiDB-lite"/>
    </source>
</evidence>
<evidence type="ECO:0000259" key="13">
    <source>
        <dbReference type="Pfam" id="PF21654"/>
    </source>
</evidence>